<gene>
    <name evidence="7" type="ORF">MMF94_30290</name>
</gene>
<dbReference type="PANTHER" id="PTHR43427">
    <property type="entry name" value="CHLORIDE CHANNEL PROTEIN CLC-E"/>
    <property type="match status" value="1"/>
</dbReference>
<feature type="transmembrane region" description="Helical" evidence="6">
    <location>
        <begin position="16"/>
        <end position="40"/>
    </location>
</feature>
<evidence type="ECO:0000256" key="1">
    <source>
        <dbReference type="ARBA" id="ARBA00004141"/>
    </source>
</evidence>
<feature type="transmembrane region" description="Helical" evidence="6">
    <location>
        <begin position="303"/>
        <end position="325"/>
    </location>
</feature>
<name>A0ABS9TN88_9PSEU</name>
<dbReference type="Gene3D" id="1.10.3080.10">
    <property type="entry name" value="Clc chloride channel"/>
    <property type="match status" value="1"/>
</dbReference>
<organism evidence="7 8">
    <name type="scientific">Pseudonocardia alaniniphila</name>
    <dbReference type="NCBI Taxonomy" id="75291"/>
    <lineage>
        <taxon>Bacteria</taxon>
        <taxon>Bacillati</taxon>
        <taxon>Actinomycetota</taxon>
        <taxon>Actinomycetes</taxon>
        <taxon>Pseudonocardiales</taxon>
        <taxon>Pseudonocardiaceae</taxon>
        <taxon>Pseudonocardia</taxon>
    </lineage>
</organism>
<sequence length="450" mass="44786">MTTDMAHPSSREYLRLVLLGALVGVPAVLVAAGFLALVHTVEHALWNELPAALGASSPPWYLVMGLPLVGAALVVAARKLLPGDGGHRPLQGLSMAGQPLRAVPSVALAAFGTLVFGAVLGPEAPLIALGSAVGAVVAGLARVNQKHAQLLTMAGAFSAVSALFGGPLVASFLLVEVGIAAGAALIPALLPGLVAAAIGYLIFVGLGNWGGLGATVLSVPGLPAYQETHIVDLVIAVVVGVAVAVVVGAARRLALGVAARSEGRIAVPLFIGALCVGALAMIVRALGGDSQDVLFSGQASLPALAVATSVPILVILMLAKAIGYAICLGCGFRGGPVFPPIFIGIAAAMIPVLLFDRSPTVAVAIGAAAGMAAATRLLFSPALFGALFVGIGGHDAVPPAILAAVAAWLTITAMSKGPTTDAHEAQATTAEGPRAADASRPQAPEPREQQ</sequence>
<feature type="transmembrane region" description="Helical" evidence="6">
    <location>
        <begin position="150"/>
        <end position="173"/>
    </location>
</feature>
<dbReference type="Pfam" id="PF00654">
    <property type="entry name" value="Voltage_CLC"/>
    <property type="match status" value="1"/>
</dbReference>
<evidence type="ECO:0000256" key="6">
    <source>
        <dbReference type="SAM" id="Phobius"/>
    </source>
</evidence>
<evidence type="ECO:0000256" key="2">
    <source>
        <dbReference type="ARBA" id="ARBA00022692"/>
    </source>
</evidence>
<dbReference type="InterPro" id="IPR001807">
    <property type="entry name" value="ClC"/>
</dbReference>
<feature type="transmembrane region" description="Helical" evidence="6">
    <location>
        <begin position="102"/>
        <end position="120"/>
    </location>
</feature>
<dbReference type="Proteomes" id="UP001299970">
    <property type="component" value="Unassembled WGS sequence"/>
</dbReference>
<dbReference type="InterPro" id="IPR014743">
    <property type="entry name" value="Cl-channel_core"/>
</dbReference>
<feature type="transmembrane region" description="Helical" evidence="6">
    <location>
        <begin position="179"/>
        <end position="202"/>
    </location>
</feature>
<feature type="transmembrane region" description="Helical" evidence="6">
    <location>
        <begin position="337"/>
        <end position="355"/>
    </location>
</feature>
<evidence type="ECO:0000256" key="5">
    <source>
        <dbReference type="SAM" id="MobiDB-lite"/>
    </source>
</evidence>
<dbReference type="InterPro" id="IPR050368">
    <property type="entry name" value="ClC-type_chloride_channel"/>
</dbReference>
<proteinExistence type="predicted"/>
<keyword evidence="4 6" id="KW-0472">Membrane</keyword>
<dbReference type="RefSeq" id="WP_241040765.1">
    <property type="nucleotide sequence ID" value="NZ_BAAAJF010000032.1"/>
</dbReference>
<keyword evidence="8" id="KW-1185">Reference proteome</keyword>
<dbReference type="EMBL" id="JAKXMK010000029">
    <property type="protein sequence ID" value="MCH6170011.1"/>
    <property type="molecule type" value="Genomic_DNA"/>
</dbReference>
<feature type="transmembrane region" description="Helical" evidence="6">
    <location>
        <begin position="231"/>
        <end position="253"/>
    </location>
</feature>
<keyword evidence="3 6" id="KW-1133">Transmembrane helix</keyword>
<keyword evidence="2 6" id="KW-0812">Transmembrane</keyword>
<evidence type="ECO:0000313" key="8">
    <source>
        <dbReference type="Proteomes" id="UP001299970"/>
    </source>
</evidence>
<feature type="transmembrane region" description="Helical" evidence="6">
    <location>
        <begin position="60"/>
        <end position="81"/>
    </location>
</feature>
<evidence type="ECO:0000256" key="3">
    <source>
        <dbReference type="ARBA" id="ARBA00022989"/>
    </source>
</evidence>
<dbReference type="CDD" id="cd00400">
    <property type="entry name" value="Voltage_gated_ClC"/>
    <property type="match status" value="1"/>
</dbReference>
<evidence type="ECO:0000256" key="4">
    <source>
        <dbReference type="ARBA" id="ARBA00023136"/>
    </source>
</evidence>
<feature type="transmembrane region" description="Helical" evidence="6">
    <location>
        <begin position="265"/>
        <end position="283"/>
    </location>
</feature>
<accession>A0ABS9TN88</accession>
<dbReference type="SUPFAM" id="SSF81340">
    <property type="entry name" value="Clc chloride channel"/>
    <property type="match status" value="1"/>
</dbReference>
<protein>
    <submittedName>
        <fullName evidence="7">Chloride channel protein</fullName>
    </submittedName>
</protein>
<feature type="region of interest" description="Disordered" evidence="5">
    <location>
        <begin position="419"/>
        <end position="450"/>
    </location>
</feature>
<feature type="transmembrane region" description="Helical" evidence="6">
    <location>
        <begin position="386"/>
        <end position="411"/>
    </location>
</feature>
<comment type="caution">
    <text evidence="7">The sequence shown here is derived from an EMBL/GenBank/DDBJ whole genome shotgun (WGS) entry which is preliminary data.</text>
</comment>
<comment type="subcellular location">
    <subcellularLocation>
        <location evidence="1">Membrane</location>
        <topology evidence="1">Multi-pass membrane protein</topology>
    </subcellularLocation>
</comment>
<reference evidence="7 8" key="1">
    <citation type="submission" date="2022-03" db="EMBL/GenBank/DDBJ databases">
        <title>Pseudonocardia alaer sp. nov., a novel actinomycete isolated from reed forest soil.</title>
        <authorList>
            <person name="Wang L."/>
        </authorList>
    </citation>
    <scope>NUCLEOTIDE SEQUENCE [LARGE SCALE GENOMIC DNA]</scope>
    <source>
        <strain evidence="7 8">Y-16303</strain>
    </source>
</reference>
<evidence type="ECO:0000313" key="7">
    <source>
        <dbReference type="EMBL" id="MCH6170011.1"/>
    </source>
</evidence>
<feature type="transmembrane region" description="Helical" evidence="6">
    <location>
        <begin position="361"/>
        <end position="379"/>
    </location>
</feature>